<dbReference type="SUPFAM" id="SSF53927">
    <property type="entry name" value="Cytidine deaminase-like"/>
    <property type="match status" value="1"/>
</dbReference>
<keyword evidence="3" id="KW-0378">Hydrolase</keyword>
<evidence type="ECO:0000256" key="3">
    <source>
        <dbReference type="ARBA" id="ARBA00022801"/>
    </source>
</evidence>
<dbReference type="PROSITE" id="PS00903">
    <property type="entry name" value="CYT_DCMP_DEAMINASES_1"/>
    <property type="match status" value="1"/>
</dbReference>
<accession>A0A165PWF8</accession>
<dbReference type="Pfam" id="PF00383">
    <property type="entry name" value="dCMP_cyt_deam_1"/>
    <property type="match status" value="1"/>
</dbReference>
<dbReference type="PANTHER" id="PTHR11644:SF2">
    <property type="entry name" value="CYTIDINE DEAMINASE"/>
    <property type="match status" value="1"/>
</dbReference>
<dbReference type="AlphaFoldDB" id="A0A165PWF8"/>
<evidence type="ECO:0000256" key="1">
    <source>
        <dbReference type="ARBA" id="ARBA00006576"/>
    </source>
</evidence>
<dbReference type="OrthoDB" id="414540at2759"/>
<evidence type="ECO:0000256" key="4">
    <source>
        <dbReference type="ARBA" id="ARBA00022833"/>
    </source>
</evidence>
<keyword evidence="7" id="KW-1185">Reference proteome</keyword>
<gene>
    <name evidence="6" type="ORF">DAEQUDRAFT_670968</name>
</gene>
<dbReference type="Proteomes" id="UP000076727">
    <property type="component" value="Unassembled WGS sequence"/>
</dbReference>
<dbReference type="InterPro" id="IPR016192">
    <property type="entry name" value="APOBEC/CMP_deaminase_Zn-bd"/>
</dbReference>
<dbReference type="PROSITE" id="PS51747">
    <property type="entry name" value="CYT_DCMP_DEAMINASES_2"/>
    <property type="match status" value="1"/>
</dbReference>
<feature type="domain" description="CMP/dCMP-type deaminase" evidence="5">
    <location>
        <begin position="13"/>
        <end position="157"/>
    </location>
</feature>
<dbReference type="STRING" id="1314783.A0A165PWF8"/>
<dbReference type="InterPro" id="IPR002125">
    <property type="entry name" value="CMP_dCMP_dom"/>
</dbReference>
<dbReference type="EMBL" id="KV429064">
    <property type="protein sequence ID" value="KZT68705.1"/>
    <property type="molecule type" value="Genomic_DNA"/>
</dbReference>
<organism evidence="6 7">
    <name type="scientific">Daedalea quercina L-15889</name>
    <dbReference type="NCBI Taxonomy" id="1314783"/>
    <lineage>
        <taxon>Eukaryota</taxon>
        <taxon>Fungi</taxon>
        <taxon>Dikarya</taxon>
        <taxon>Basidiomycota</taxon>
        <taxon>Agaricomycotina</taxon>
        <taxon>Agaricomycetes</taxon>
        <taxon>Polyporales</taxon>
        <taxon>Fomitopsis</taxon>
    </lineage>
</organism>
<proteinExistence type="inferred from homology"/>
<keyword evidence="2" id="KW-0479">Metal-binding</keyword>
<dbReference type="Gene3D" id="3.40.140.10">
    <property type="entry name" value="Cytidine Deaminase, domain 2"/>
    <property type="match status" value="1"/>
</dbReference>
<dbReference type="GO" id="GO:0072527">
    <property type="term" value="P:pyrimidine-containing compound metabolic process"/>
    <property type="evidence" value="ECO:0007669"/>
    <property type="project" value="UniProtKB-ARBA"/>
</dbReference>
<dbReference type="InterPro" id="IPR016193">
    <property type="entry name" value="Cytidine_deaminase-like"/>
</dbReference>
<evidence type="ECO:0000313" key="6">
    <source>
        <dbReference type="EMBL" id="KZT68705.1"/>
    </source>
</evidence>
<dbReference type="GO" id="GO:0005829">
    <property type="term" value="C:cytosol"/>
    <property type="evidence" value="ECO:0007669"/>
    <property type="project" value="TreeGrafter"/>
</dbReference>
<evidence type="ECO:0000313" key="7">
    <source>
        <dbReference type="Proteomes" id="UP000076727"/>
    </source>
</evidence>
<keyword evidence="4" id="KW-0862">Zinc</keyword>
<dbReference type="PANTHER" id="PTHR11644">
    <property type="entry name" value="CYTIDINE DEAMINASE"/>
    <property type="match status" value="1"/>
</dbReference>
<dbReference type="GO" id="GO:0042802">
    <property type="term" value="F:identical protein binding"/>
    <property type="evidence" value="ECO:0007669"/>
    <property type="project" value="UniProtKB-ARBA"/>
</dbReference>
<dbReference type="GO" id="GO:0055086">
    <property type="term" value="P:nucleobase-containing small molecule metabolic process"/>
    <property type="evidence" value="ECO:0007669"/>
    <property type="project" value="UniProtKB-ARBA"/>
</dbReference>
<name>A0A165PWF8_9APHY</name>
<dbReference type="InterPro" id="IPR050202">
    <property type="entry name" value="Cyt/Deoxycyt_deaminase"/>
</dbReference>
<protein>
    <submittedName>
        <fullName evidence="6">Cytidine deaminase-like protein</fullName>
    </submittedName>
</protein>
<dbReference type="CDD" id="cd01283">
    <property type="entry name" value="cytidine_deaminase"/>
    <property type="match status" value="1"/>
</dbReference>
<comment type="similarity">
    <text evidence="1">Belongs to the cytidine and deoxycytidylate deaminase family.</text>
</comment>
<reference evidence="6 7" key="1">
    <citation type="journal article" date="2016" name="Mol. Biol. Evol.">
        <title>Comparative Genomics of Early-Diverging Mushroom-Forming Fungi Provides Insights into the Origins of Lignocellulose Decay Capabilities.</title>
        <authorList>
            <person name="Nagy L.G."/>
            <person name="Riley R."/>
            <person name="Tritt A."/>
            <person name="Adam C."/>
            <person name="Daum C."/>
            <person name="Floudas D."/>
            <person name="Sun H."/>
            <person name="Yadav J.S."/>
            <person name="Pangilinan J."/>
            <person name="Larsson K.H."/>
            <person name="Matsuura K."/>
            <person name="Barry K."/>
            <person name="Labutti K."/>
            <person name="Kuo R."/>
            <person name="Ohm R.A."/>
            <person name="Bhattacharya S.S."/>
            <person name="Shirouzu T."/>
            <person name="Yoshinaga Y."/>
            <person name="Martin F.M."/>
            <person name="Grigoriev I.V."/>
            <person name="Hibbett D.S."/>
        </authorList>
    </citation>
    <scope>NUCLEOTIDE SEQUENCE [LARGE SCALE GENOMIC DNA]</scope>
    <source>
        <strain evidence="6 7">L-15889</strain>
    </source>
</reference>
<dbReference type="GO" id="GO:0008270">
    <property type="term" value="F:zinc ion binding"/>
    <property type="evidence" value="ECO:0007669"/>
    <property type="project" value="InterPro"/>
</dbReference>
<evidence type="ECO:0000256" key="2">
    <source>
        <dbReference type="ARBA" id="ARBA00022723"/>
    </source>
</evidence>
<evidence type="ECO:0000259" key="5">
    <source>
        <dbReference type="PROSITE" id="PS51747"/>
    </source>
</evidence>
<dbReference type="GO" id="GO:0004126">
    <property type="term" value="F:cytidine deaminase activity"/>
    <property type="evidence" value="ECO:0007669"/>
    <property type="project" value="UniProtKB-ARBA"/>
</dbReference>
<sequence length="164" mass="17262">MACPEAKYSLSPDDHDRLIRAAFQGRENAYSSPGHPPFRVGAALLTPDKAIVRGASPHRGRGATGAICAERTAIVKAVSDGHSSFLAIAIRLGPSDVPLPISPCGLCRQVLKEFCAPDMPVLMAPADYDARRGAGEEAGGTRRATLGELYPLSLFPAARALDVI</sequence>